<dbReference type="WBParaSite" id="ES5_v2.g8626.t1">
    <property type="protein sequence ID" value="ES5_v2.g8626.t1"/>
    <property type="gene ID" value="ES5_v2.g8626"/>
</dbReference>
<accession>A0AC34GUT9</accession>
<proteinExistence type="predicted"/>
<protein>
    <submittedName>
        <fullName evidence="2">Uncharacterized protein</fullName>
    </submittedName>
</protein>
<reference evidence="2" key="1">
    <citation type="submission" date="2022-11" db="UniProtKB">
        <authorList>
            <consortium name="WormBaseParasite"/>
        </authorList>
    </citation>
    <scope>IDENTIFICATION</scope>
</reference>
<evidence type="ECO:0000313" key="1">
    <source>
        <dbReference type="Proteomes" id="UP000887579"/>
    </source>
</evidence>
<sequence>MAMKSGGDENMIFSSYDTDGDHLPPPAVSDPNSKTGGFEASDNFGEEYGSNEKPTEEKNEQGLRQRRVSTIVGTKEKKDVENKKPKFLDKFKRSIKTKEKLDSTNPILAGLYAYIELIAYFIFIVIILFIALSTNLSDLNDTNQILIKNFVTNPQDDLPAFQDIKEWNQIWRYLENQFFDKIYWSQIPGNNFNGNSAIINGGFEIIGNPRLRMLKVRNDSCGTRFRESPSTECFDLYSKDNEDKATFGPGNSTAFIYTEAKAIGAADYSGRYATYSGGGYIQEIPLVDREAATAILQTLKTYKWINHGTRVVFIDFTVYELNLNLFTIVKLYFEISFSGRVEPNYQIETFKLFRYVDNYVLICEGIFCFYTLFYLAQECGEFLKYGLQYFSDRWNFFDLTIIGISIAAIIVTLKFEFLVQSKIETLAQSKEYIEMEEFVYLSFLKSLIIALLAAFSWIKLLKYIRYNERMTKLIHIVFLAARDILAFFFYFSVIFCGFASFTLLQFGSKNEDFASFGEAFFTMFRLLIGDFDYPALEEASPIMGPLFYMIFVLSIIVFLLNMYLAIINVCYAAYEEDKKSKQKNYVMEEFVIHFYNKLVRTFGFDGYQKKKELNFRFINWMNKLRTMGYTEEEINQSLIAFDIDKDDGHITREEQRLIEISLVKKRSKKYSPNLGNLSTRINAVTAELKHVMEKLDEIEINEFLDNCPAWHDIDKSDL</sequence>
<name>A0AC34GUT9_9BILA</name>
<dbReference type="Proteomes" id="UP000887579">
    <property type="component" value="Unplaced"/>
</dbReference>
<organism evidence="1 2">
    <name type="scientific">Panagrolaimus sp. ES5</name>
    <dbReference type="NCBI Taxonomy" id="591445"/>
    <lineage>
        <taxon>Eukaryota</taxon>
        <taxon>Metazoa</taxon>
        <taxon>Ecdysozoa</taxon>
        <taxon>Nematoda</taxon>
        <taxon>Chromadorea</taxon>
        <taxon>Rhabditida</taxon>
        <taxon>Tylenchina</taxon>
        <taxon>Panagrolaimomorpha</taxon>
        <taxon>Panagrolaimoidea</taxon>
        <taxon>Panagrolaimidae</taxon>
        <taxon>Panagrolaimus</taxon>
    </lineage>
</organism>
<evidence type="ECO:0000313" key="2">
    <source>
        <dbReference type="WBParaSite" id="ES5_v2.g8626.t1"/>
    </source>
</evidence>